<dbReference type="Proteomes" id="UP001232992">
    <property type="component" value="Unassembled WGS sequence"/>
</dbReference>
<gene>
    <name evidence="2" type="ORF">PMH09_02055</name>
</gene>
<name>A0ABT7BRZ1_9CYAN</name>
<organism evidence="2 3">
    <name type="scientific">Roseofilum casamattae BLCC-M143</name>
    <dbReference type="NCBI Taxonomy" id="3022442"/>
    <lineage>
        <taxon>Bacteria</taxon>
        <taxon>Bacillati</taxon>
        <taxon>Cyanobacteriota</taxon>
        <taxon>Cyanophyceae</taxon>
        <taxon>Desertifilales</taxon>
        <taxon>Desertifilaceae</taxon>
        <taxon>Roseofilum</taxon>
        <taxon>Roseofilum casamattae</taxon>
    </lineage>
</organism>
<accession>A0ABT7BRZ1</accession>
<dbReference type="InterPro" id="IPR032710">
    <property type="entry name" value="NTF2-like_dom_sf"/>
</dbReference>
<protein>
    <submittedName>
        <fullName evidence="2">Nuclear transport factor 2 family protein</fullName>
    </submittedName>
</protein>
<dbReference type="Gene3D" id="3.10.450.50">
    <property type="match status" value="1"/>
</dbReference>
<comment type="caution">
    <text evidence="2">The sequence shown here is derived from an EMBL/GenBank/DDBJ whole genome shotgun (WGS) entry which is preliminary data.</text>
</comment>
<dbReference type="Pfam" id="PF12680">
    <property type="entry name" value="SnoaL_2"/>
    <property type="match status" value="1"/>
</dbReference>
<proteinExistence type="predicted"/>
<feature type="domain" description="SnoaL-like" evidence="1">
    <location>
        <begin position="12"/>
        <end position="112"/>
    </location>
</feature>
<dbReference type="RefSeq" id="WP_283756617.1">
    <property type="nucleotide sequence ID" value="NZ_JAQOSQ010000001.1"/>
</dbReference>
<dbReference type="SUPFAM" id="SSF54427">
    <property type="entry name" value="NTF2-like"/>
    <property type="match status" value="1"/>
</dbReference>
<evidence type="ECO:0000313" key="2">
    <source>
        <dbReference type="EMBL" id="MDJ1181968.1"/>
    </source>
</evidence>
<evidence type="ECO:0000259" key="1">
    <source>
        <dbReference type="Pfam" id="PF12680"/>
    </source>
</evidence>
<dbReference type="InterPro" id="IPR037401">
    <property type="entry name" value="SnoaL-like"/>
</dbReference>
<reference evidence="2 3" key="1">
    <citation type="submission" date="2023-01" db="EMBL/GenBank/DDBJ databases">
        <title>Novel diversity within Roseofilum (Cyanobacteria; Desertifilaceae) from marine benthic mats with descriptions of four novel species.</title>
        <authorList>
            <person name="Wang Y."/>
            <person name="Berthold D.E."/>
            <person name="Hu J."/>
            <person name="Lefler F.W."/>
            <person name="Laughinghouse H.D. IV."/>
        </authorList>
    </citation>
    <scope>NUCLEOTIDE SEQUENCE [LARGE SCALE GENOMIC DNA]</scope>
    <source>
        <strain evidence="2 3">BLCC-M143</strain>
    </source>
</reference>
<sequence>MPTELIQATIDGYFTQMSAMNPQGWMDLFVPEATITDPVGKPPAIAHEKATAFFQLLAQFYDRFDIIPEPAFISGNGAAVKWKMTVVAKTGKTAEAEGISVFTFNEHGKITALSSYWAEAELMRQLKGE</sequence>
<keyword evidence="3" id="KW-1185">Reference proteome</keyword>
<evidence type="ECO:0000313" key="3">
    <source>
        <dbReference type="Proteomes" id="UP001232992"/>
    </source>
</evidence>
<dbReference type="EMBL" id="JAQOSQ010000001">
    <property type="protein sequence ID" value="MDJ1181968.1"/>
    <property type="molecule type" value="Genomic_DNA"/>
</dbReference>